<comment type="caution">
    <text evidence="1">The sequence shown here is derived from an EMBL/GenBank/DDBJ whole genome shotgun (WGS) entry which is preliminary data.</text>
</comment>
<evidence type="ECO:0000313" key="1">
    <source>
        <dbReference type="EMBL" id="KAI3668158.1"/>
    </source>
</evidence>
<dbReference type="EMBL" id="CM042063">
    <property type="protein sequence ID" value="KAI3668158.1"/>
    <property type="molecule type" value="Genomic_DNA"/>
</dbReference>
<protein>
    <submittedName>
        <fullName evidence="1">Uncharacterized protein</fullName>
    </submittedName>
</protein>
<reference evidence="1 2" key="2">
    <citation type="journal article" date="2022" name="Mol. Ecol. Resour.">
        <title>The genomes of chicory, endive, great burdock and yacon provide insights into Asteraceae paleo-polyploidization history and plant inulin production.</title>
        <authorList>
            <person name="Fan W."/>
            <person name="Wang S."/>
            <person name="Wang H."/>
            <person name="Wang A."/>
            <person name="Jiang F."/>
            <person name="Liu H."/>
            <person name="Zhao H."/>
            <person name="Xu D."/>
            <person name="Zhang Y."/>
        </authorList>
    </citation>
    <scope>NUCLEOTIDE SEQUENCE [LARGE SCALE GENOMIC DNA]</scope>
    <source>
        <strain evidence="2">cv. Niubang</strain>
    </source>
</reference>
<reference evidence="2" key="1">
    <citation type="journal article" date="2022" name="Mol. Ecol. Resour.">
        <title>The genomes of chicory, endive, great burdock and yacon provide insights into Asteraceae palaeo-polyploidization history and plant inulin production.</title>
        <authorList>
            <person name="Fan W."/>
            <person name="Wang S."/>
            <person name="Wang H."/>
            <person name="Wang A."/>
            <person name="Jiang F."/>
            <person name="Liu H."/>
            <person name="Zhao H."/>
            <person name="Xu D."/>
            <person name="Zhang Y."/>
        </authorList>
    </citation>
    <scope>NUCLEOTIDE SEQUENCE [LARGE SCALE GENOMIC DNA]</scope>
    <source>
        <strain evidence="2">cv. Niubang</strain>
    </source>
</reference>
<evidence type="ECO:0000313" key="2">
    <source>
        <dbReference type="Proteomes" id="UP001055879"/>
    </source>
</evidence>
<sequence>MMRGFMSQTQATLRSLETQVSQIALNQNNRASGTLPSNTELPQAPEKEHVKAVTLRSGKELPESMEKESTTKTDFEKTPKSIPIPEIPVIPIPEVQVENQDPKITKKIKILRSQMPSYAKFLGETQTQISADYAAGLLQHEFNINRSTIYFEEGCSALLTNKIPPEQKDPGSFTIPCSIGGKEVGKALCDLGASVNVMPLSIFKSLGIGEARPTTVTLILTDKTIAYPKGKIENVLVQVDKFIFSADFIILDFEADKDIPILLGRPFLATCNTLKFSE</sequence>
<proteinExistence type="predicted"/>
<organism evidence="1 2">
    <name type="scientific">Arctium lappa</name>
    <name type="common">Greater burdock</name>
    <name type="synonym">Lappa major</name>
    <dbReference type="NCBI Taxonomy" id="4217"/>
    <lineage>
        <taxon>Eukaryota</taxon>
        <taxon>Viridiplantae</taxon>
        <taxon>Streptophyta</taxon>
        <taxon>Embryophyta</taxon>
        <taxon>Tracheophyta</taxon>
        <taxon>Spermatophyta</taxon>
        <taxon>Magnoliopsida</taxon>
        <taxon>eudicotyledons</taxon>
        <taxon>Gunneridae</taxon>
        <taxon>Pentapetalae</taxon>
        <taxon>asterids</taxon>
        <taxon>campanulids</taxon>
        <taxon>Asterales</taxon>
        <taxon>Asteraceae</taxon>
        <taxon>Carduoideae</taxon>
        <taxon>Cardueae</taxon>
        <taxon>Arctiinae</taxon>
        <taxon>Arctium</taxon>
    </lineage>
</organism>
<gene>
    <name evidence="1" type="ORF">L6452_43235</name>
</gene>
<accession>A0ACB8XJU5</accession>
<keyword evidence="2" id="KW-1185">Reference proteome</keyword>
<dbReference type="Proteomes" id="UP001055879">
    <property type="component" value="Linkage Group LG17"/>
</dbReference>
<name>A0ACB8XJU5_ARCLA</name>